<sequence>MIMHGTWYKGPQLAHSHSHTEYHQFRSYPSFVVTPYHDTSSSTSVVSAVAAAALNNSSAPSAPSAPILVEGSFTASSVQSSNNLTVLSPTIKIEQNYSDHQQQQQQHQHLPTSQHHSQSLNGVEDYTLNGLDCSIVDSTTFKTVINYNRDEIWNNRVLYDSSFFINIGS</sequence>
<organism evidence="2 3">
    <name type="scientific">Lucilia cuprina</name>
    <name type="common">Green bottle fly</name>
    <name type="synonym">Australian sheep blowfly</name>
    <dbReference type="NCBI Taxonomy" id="7375"/>
    <lineage>
        <taxon>Eukaryota</taxon>
        <taxon>Metazoa</taxon>
        <taxon>Ecdysozoa</taxon>
        <taxon>Arthropoda</taxon>
        <taxon>Hexapoda</taxon>
        <taxon>Insecta</taxon>
        <taxon>Pterygota</taxon>
        <taxon>Neoptera</taxon>
        <taxon>Endopterygota</taxon>
        <taxon>Diptera</taxon>
        <taxon>Brachycera</taxon>
        <taxon>Muscomorpha</taxon>
        <taxon>Oestroidea</taxon>
        <taxon>Calliphoridae</taxon>
        <taxon>Luciliinae</taxon>
        <taxon>Lucilia</taxon>
    </lineage>
</organism>
<evidence type="ECO:0000256" key="1">
    <source>
        <dbReference type="SAM" id="MobiDB-lite"/>
    </source>
</evidence>
<keyword evidence="3" id="KW-1185">Reference proteome</keyword>
<proteinExistence type="predicted"/>
<feature type="region of interest" description="Disordered" evidence="1">
    <location>
        <begin position="97"/>
        <end position="119"/>
    </location>
</feature>
<evidence type="ECO:0000313" key="2">
    <source>
        <dbReference type="EMBL" id="KNC34897.1"/>
    </source>
</evidence>
<dbReference type="AlphaFoldDB" id="A0A0L0CRP7"/>
<reference evidence="2 3" key="1">
    <citation type="journal article" date="2015" name="Nat. Commun.">
        <title>Lucilia cuprina genome unlocks parasitic fly biology to underpin future interventions.</title>
        <authorList>
            <person name="Anstead C.A."/>
            <person name="Korhonen P.K."/>
            <person name="Young N.D."/>
            <person name="Hall R.S."/>
            <person name="Jex A.R."/>
            <person name="Murali S.C."/>
            <person name="Hughes D.S."/>
            <person name="Lee S.F."/>
            <person name="Perry T."/>
            <person name="Stroehlein A.J."/>
            <person name="Ansell B.R."/>
            <person name="Breugelmans B."/>
            <person name="Hofmann A."/>
            <person name="Qu J."/>
            <person name="Dugan S."/>
            <person name="Lee S.L."/>
            <person name="Chao H."/>
            <person name="Dinh H."/>
            <person name="Han Y."/>
            <person name="Doddapaneni H.V."/>
            <person name="Worley K.C."/>
            <person name="Muzny D.M."/>
            <person name="Ioannidis P."/>
            <person name="Waterhouse R.M."/>
            <person name="Zdobnov E.M."/>
            <person name="James P.J."/>
            <person name="Bagnall N.H."/>
            <person name="Kotze A.C."/>
            <person name="Gibbs R.A."/>
            <person name="Richards S."/>
            <person name="Batterham P."/>
            <person name="Gasser R.B."/>
        </authorList>
    </citation>
    <scope>NUCLEOTIDE SEQUENCE [LARGE SCALE GENOMIC DNA]</scope>
    <source>
        <strain evidence="2 3">LS</strain>
        <tissue evidence="2">Full body</tissue>
    </source>
</reference>
<dbReference type="OrthoDB" id="6077919at2759"/>
<dbReference type="EMBL" id="JRES01000008">
    <property type="protein sequence ID" value="KNC34897.1"/>
    <property type="molecule type" value="Genomic_DNA"/>
</dbReference>
<evidence type="ECO:0000313" key="3">
    <source>
        <dbReference type="Proteomes" id="UP000037069"/>
    </source>
</evidence>
<name>A0A0L0CRP7_LUCCU</name>
<comment type="caution">
    <text evidence="2">The sequence shown here is derived from an EMBL/GenBank/DDBJ whole genome shotgun (WGS) entry which is preliminary data.</text>
</comment>
<accession>A0A0L0CRP7</accession>
<gene>
    <name evidence="2" type="ORF">FF38_11350</name>
</gene>
<dbReference type="Proteomes" id="UP000037069">
    <property type="component" value="Unassembled WGS sequence"/>
</dbReference>
<protein>
    <submittedName>
        <fullName evidence="2">Uncharacterized protein</fullName>
    </submittedName>
</protein>